<dbReference type="EMBL" id="JAIHOM010000094">
    <property type="protein sequence ID" value="MCW6037864.1"/>
    <property type="molecule type" value="Genomic_DNA"/>
</dbReference>
<proteinExistence type="inferred from homology"/>
<protein>
    <recommendedName>
        <fullName evidence="3">Urease accessory protein UreD</fullName>
    </recommendedName>
</protein>
<dbReference type="PANTHER" id="PTHR33643">
    <property type="entry name" value="UREASE ACCESSORY PROTEIN D"/>
    <property type="match status" value="1"/>
</dbReference>
<dbReference type="HAMAP" id="MF_01384">
    <property type="entry name" value="UreD"/>
    <property type="match status" value="1"/>
</dbReference>
<organism evidence="4 5">
    <name type="scientific">Spirulina subsalsa FACHB-351</name>
    <dbReference type="NCBI Taxonomy" id="234711"/>
    <lineage>
        <taxon>Bacteria</taxon>
        <taxon>Bacillati</taxon>
        <taxon>Cyanobacteriota</taxon>
        <taxon>Cyanophyceae</taxon>
        <taxon>Spirulinales</taxon>
        <taxon>Spirulinaceae</taxon>
        <taxon>Spirulina</taxon>
    </lineage>
</organism>
<comment type="subcellular location">
    <subcellularLocation>
        <location evidence="3">Cytoplasm</location>
    </subcellularLocation>
</comment>
<reference evidence="4 5" key="1">
    <citation type="submission" date="2021-08" db="EMBL/GenBank/DDBJ databases">
        <title>Draft genome sequence of Spirulina subsalsa with high tolerance to salinity and hype-accumulation of phycocyanin.</title>
        <authorList>
            <person name="Pei H."/>
            <person name="Jiang L."/>
        </authorList>
    </citation>
    <scope>NUCLEOTIDE SEQUENCE [LARGE SCALE GENOMIC DNA]</scope>
    <source>
        <strain evidence="4 5">FACHB-351</strain>
    </source>
</reference>
<evidence type="ECO:0000256" key="2">
    <source>
        <dbReference type="ARBA" id="ARBA00023186"/>
    </source>
</evidence>
<evidence type="ECO:0000256" key="1">
    <source>
        <dbReference type="ARBA" id="ARBA00007177"/>
    </source>
</evidence>
<dbReference type="Pfam" id="PF01774">
    <property type="entry name" value="UreD"/>
    <property type="match status" value="1"/>
</dbReference>
<comment type="function">
    <text evidence="3">Required for maturation of urease via the functional incorporation of the urease nickel metallocenter.</text>
</comment>
<name>A0ABT3L8P0_9CYAN</name>
<accession>A0ABT3L8P0</accession>
<evidence type="ECO:0000313" key="5">
    <source>
        <dbReference type="Proteomes" id="UP001526426"/>
    </source>
</evidence>
<dbReference type="RefSeq" id="WP_265265740.1">
    <property type="nucleotide sequence ID" value="NZ_JAIHOM010000094.1"/>
</dbReference>
<keyword evidence="2 3" id="KW-0143">Chaperone</keyword>
<sequence length="283" mass="32045">MRSPWQGKLHLIYHFQGGATQIKYQHNQAPLKVQRPFYPEGPQICHTVALHTAGGIVGGDQLTQRVELQPDSQVLITTAAAQKIYGSQGETAKNRLDLELGRGAYLEWLPQESIVFEGAEYRQELRVNLDPEATFCTWEITRFGRTARGERFLRGNWRSHTEIWQGGKPLWIDRQWLPGSLETVESPHALAGCPIVASFLWLGTPIDPEHLAALRDLWSPSPHSWVGLTQTQNQGLYCRYRGRSTQEVKGGFMRLWHYLRGLSGGSGNSMPSRPLIPRVWGNR</sequence>
<comment type="subunit">
    <text evidence="3">UreD, UreF and UreG form a complex that acts as a GTP-hydrolysis-dependent molecular chaperone, activating the urease apoprotein by helping to assemble the nickel containing metallocenter of UreC. The UreE protein probably delivers the nickel.</text>
</comment>
<keyword evidence="3" id="KW-0963">Cytoplasm</keyword>
<evidence type="ECO:0000313" key="4">
    <source>
        <dbReference type="EMBL" id="MCW6037864.1"/>
    </source>
</evidence>
<comment type="caution">
    <text evidence="4">The sequence shown here is derived from an EMBL/GenBank/DDBJ whole genome shotgun (WGS) entry which is preliminary data.</text>
</comment>
<comment type="similarity">
    <text evidence="1 3">Belongs to the UreD family.</text>
</comment>
<evidence type="ECO:0000256" key="3">
    <source>
        <dbReference type="HAMAP-Rule" id="MF_01384"/>
    </source>
</evidence>
<dbReference type="PANTHER" id="PTHR33643:SF1">
    <property type="entry name" value="UREASE ACCESSORY PROTEIN D"/>
    <property type="match status" value="1"/>
</dbReference>
<dbReference type="InterPro" id="IPR002669">
    <property type="entry name" value="UreD"/>
</dbReference>
<keyword evidence="3" id="KW-0996">Nickel insertion</keyword>
<keyword evidence="5" id="KW-1185">Reference proteome</keyword>
<dbReference type="Proteomes" id="UP001526426">
    <property type="component" value="Unassembled WGS sequence"/>
</dbReference>
<gene>
    <name evidence="3" type="primary">ureD</name>
    <name evidence="4" type="ORF">K4A83_16515</name>
</gene>